<evidence type="ECO:0000313" key="1">
    <source>
        <dbReference type="EMBL" id="RRD01687.1"/>
    </source>
</evidence>
<dbReference type="Proteomes" id="UP000267535">
    <property type="component" value="Unassembled WGS sequence"/>
</dbReference>
<reference evidence="1 2" key="1">
    <citation type="submission" date="2018-11" db="EMBL/GenBank/DDBJ databases">
        <title>The draft genome sequence of Amphritea balenae JAMM 1525T.</title>
        <authorList>
            <person name="Fang Z."/>
            <person name="Zhang Y."/>
            <person name="Han X."/>
        </authorList>
    </citation>
    <scope>NUCLEOTIDE SEQUENCE [LARGE SCALE GENOMIC DNA]</scope>
    <source>
        <strain evidence="1 2">JAMM 1525</strain>
    </source>
</reference>
<sequence>MTTVFFDLDGTLLNTQAGIAESIRIALSQLGRTSVSDAELQACFGPPIRESFARLLSSHEPELIARAVTLFRQHYISEGIYNYQIYPGIKELLLEIASRVEHQRTSMRVLTVKPQFQAEKLLAHSELNHFFDSVHGSDDCGKNSHKPDYLGAILKQQPALQNHCWMIGDRASDIAAAKANQAASVAVYWGYGDINELTDANSDHVISEPAELLKLLYPA</sequence>
<dbReference type="GO" id="GO:0004713">
    <property type="term" value="F:protein tyrosine kinase activity"/>
    <property type="evidence" value="ECO:0007669"/>
    <property type="project" value="TreeGrafter"/>
</dbReference>
<comment type="caution">
    <text evidence="1">The sequence shown here is derived from an EMBL/GenBank/DDBJ whole genome shotgun (WGS) entry which is preliminary data.</text>
</comment>
<dbReference type="GO" id="GO:0005829">
    <property type="term" value="C:cytosol"/>
    <property type="evidence" value="ECO:0007669"/>
    <property type="project" value="TreeGrafter"/>
</dbReference>
<keyword evidence="2" id="KW-1185">Reference proteome</keyword>
<protein>
    <submittedName>
        <fullName evidence="1">HAD family hydrolase</fullName>
    </submittedName>
</protein>
<proteinExistence type="predicted"/>
<dbReference type="SFLD" id="SFLDG01129">
    <property type="entry name" value="C1.5:_HAD__Beta-PGM__Phosphata"/>
    <property type="match status" value="1"/>
</dbReference>
<dbReference type="SUPFAM" id="SSF56784">
    <property type="entry name" value="HAD-like"/>
    <property type="match status" value="1"/>
</dbReference>
<dbReference type="EMBL" id="RQXV01000001">
    <property type="protein sequence ID" value="RRD01687.1"/>
    <property type="molecule type" value="Genomic_DNA"/>
</dbReference>
<dbReference type="PANTHER" id="PTHR43434">
    <property type="entry name" value="PHOSPHOGLYCOLATE PHOSPHATASE"/>
    <property type="match status" value="1"/>
</dbReference>
<dbReference type="Gene3D" id="1.10.150.240">
    <property type="entry name" value="Putative phosphatase, domain 2"/>
    <property type="match status" value="1"/>
</dbReference>
<dbReference type="RefSeq" id="WP_124924760.1">
    <property type="nucleotide sequence ID" value="NZ_BMOH01000001.1"/>
</dbReference>
<dbReference type="PANTHER" id="PTHR43434:SF20">
    <property type="entry name" value="5'-NUCLEOTIDASE"/>
    <property type="match status" value="1"/>
</dbReference>
<dbReference type="GO" id="GO:0016787">
    <property type="term" value="F:hydrolase activity"/>
    <property type="evidence" value="ECO:0007669"/>
    <property type="project" value="UniProtKB-KW"/>
</dbReference>
<dbReference type="Gene3D" id="3.40.50.1000">
    <property type="entry name" value="HAD superfamily/HAD-like"/>
    <property type="match status" value="1"/>
</dbReference>
<dbReference type="InterPro" id="IPR036412">
    <property type="entry name" value="HAD-like_sf"/>
</dbReference>
<name>A0A3P1SWS3_9GAMM</name>
<accession>A0A3P1SWS3</accession>
<dbReference type="SFLD" id="SFLDS00003">
    <property type="entry name" value="Haloacid_Dehalogenase"/>
    <property type="match status" value="1"/>
</dbReference>
<dbReference type="Pfam" id="PF13419">
    <property type="entry name" value="HAD_2"/>
    <property type="match status" value="1"/>
</dbReference>
<evidence type="ECO:0000313" key="2">
    <source>
        <dbReference type="Proteomes" id="UP000267535"/>
    </source>
</evidence>
<dbReference type="OrthoDB" id="9782449at2"/>
<dbReference type="InterPro" id="IPR050155">
    <property type="entry name" value="HAD-like_hydrolase_sf"/>
</dbReference>
<dbReference type="InterPro" id="IPR023198">
    <property type="entry name" value="PGP-like_dom2"/>
</dbReference>
<organism evidence="1 2">
    <name type="scientific">Amphritea balenae</name>
    <dbReference type="NCBI Taxonomy" id="452629"/>
    <lineage>
        <taxon>Bacteria</taxon>
        <taxon>Pseudomonadati</taxon>
        <taxon>Pseudomonadota</taxon>
        <taxon>Gammaproteobacteria</taxon>
        <taxon>Oceanospirillales</taxon>
        <taxon>Oceanospirillaceae</taxon>
        <taxon>Amphritea</taxon>
    </lineage>
</organism>
<dbReference type="AlphaFoldDB" id="A0A3P1SWS3"/>
<keyword evidence="1" id="KW-0378">Hydrolase</keyword>
<dbReference type="InterPro" id="IPR023214">
    <property type="entry name" value="HAD_sf"/>
</dbReference>
<dbReference type="InterPro" id="IPR041492">
    <property type="entry name" value="HAD_2"/>
</dbReference>
<gene>
    <name evidence="1" type="ORF">EHS89_03785</name>
</gene>